<feature type="signal peptide" evidence="3">
    <location>
        <begin position="1"/>
        <end position="24"/>
    </location>
</feature>
<dbReference type="PANTHER" id="PTHR23037">
    <property type="entry name" value="CYTOKINE RECEPTOR"/>
    <property type="match status" value="1"/>
</dbReference>
<name>A0AAV6Q762_SOLSE</name>
<evidence type="ECO:0000256" key="2">
    <source>
        <dbReference type="SAM" id="Phobius"/>
    </source>
</evidence>
<keyword evidence="2" id="KW-0812">Transmembrane</keyword>
<sequence>MDVDMGNCVFVILLILGHIKTGTALTEASLHLDCTNDADKQMSCEYEAQNCSDYNVSLRNNVYNETNHCVPMQSSSGRCRCSVNTLIIYGESQTAMIWKGGQMMESKIIDIYKSIKPRVPEIISVEEANGKFLIKWKTNMDGWLAEELHANVMYHKKGDTEEVNQRVDPTMIDKLNIYEIDGRNLEPSTTYVVSVKSYTDWSDKFSDSSKEFEFTTPAASSNSLPLALIISLSIASILISGVIFGCFVKLKTKWWDTVAKCPNPKLLVMHPYEQAFLRPELLITSYVSVEPLIPDDCPWSKGSLTDSSSEKYQQSSGISTGSSSLSYANAEPTDIAACVNEALSKAFPNIVPMSFVTTNLSKESNRDSGSFSSARADNIHSDSFGFDNKTYSILIPSCSHQTQAKMLCDSEYHPSEADITVTCPDQQAAAFLLNLPLMVPSQLATDMSYQRYKADSGQLSYVGDSSLSSNSSGAHTMASCETGVEAGCESFDEVVSCETKPIGKSGDEFPSVDDANQAFQKEVGQPGPERQEFWVKYPVESFAKFTPGSIHNVQSGQCQSELQRHLFSLISAEKPVPVITSSGYQSV</sequence>
<dbReference type="AlphaFoldDB" id="A0AAV6Q762"/>
<feature type="transmembrane region" description="Helical" evidence="2">
    <location>
        <begin position="224"/>
        <end position="248"/>
    </location>
</feature>
<keyword evidence="3" id="KW-0732">Signal</keyword>
<dbReference type="InterPro" id="IPR003961">
    <property type="entry name" value="FN3_dom"/>
</dbReference>
<keyword evidence="5" id="KW-0675">Receptor</keyword>
<organism evidence="5 6">
    <name type="scientific">Solea senegalensis</name>
    <name type="common">Senegalese sole</name>
    <dbReference type="NCBI Taxonomy" id="28829"/>
    <lineage>
        <taxon>Eukaryota</taxon>
        <taxon>Metazoa</taxon>
        <taxon>Chordata</taxon>
        <taxon>Craniata</taxon>
        <taxon>Vertebrata</taxon>
        <taxon>Euteleostomi</taxon>
        <taxon>Actinopterygii</taxon>
        <taxon>Neopterygii</taxon>
        <taxon>Teleostei</taxon>
        <taxon>Neoteleostei</taxon>
        <taxon>Acanthomorphata</taxon>
        <taxon>Carangaria</taxon>
        <taxon>Pleuronectiformes</taxon>
        <taxon>Pleuronectoidei</taxon>
        <taxon>Soleidae</taxon>
        <taxon>Solea</taxon>
    </lineage>
</organism>
<evidence type="ECO:0000256" key="1">
    <source>
        <dbReference type="SAM" id="MobiDB-lite"/>
    </source>
</evidence>
<dbReference type="EMBL" id="JAGKHQ010000019">
    <property type="protein sequence ID" value="KAG7482696.1"/>
    <property type="molecule type" value="Genomic_DNA"/>
</dbReference>
<feature type="compositionally biased region" description="Polar residues" evidence="1">
    <location>
        <begin position="304"/>
        <end position="314"/>
    </location>
</feature>
<accession>A0AAV6Q762</accession>
<reference evidence="5 6" key="1">
    <citation type="journal article" date="2021" name="Sci. Rep.">
        <title>Chromosome anchoring in Senegalese sole (Solea senegalensis) reveals sex-associated markers and genome rearrangements in flatfish.</title>
        <authorList>
            <person name="Guerrero-Cozar I."/>
            <person name="Gomez-Garrido J."/>
            <person name="Berbel C."/>
            <person name="Martinez-Blanch J.F."/>
            <person name="Alioto T."/>
            <person name="Claros M.G."/>
            <person name="Gagnaire P.A."/>
            <person name="Manchado M."/>
        </authorList>
    </citation>
    <scope>NUCLEOTIDE SEQUENCE [LARGE SCALE GENOMIC DNA]</scope>
    <source>
        <strain evidence="5">Sse05_10M</strain>
    </source>
</reference>
<evidence type="ECO:0000256" key="3">
    <source>
        <dbReference type="SAM" id="SignalP"/>
    </source>
</evidence>
<evidence type="ECO:0000259" key="4">
    <source>
        <dbReference type="PROSITE" id="PS50853"/>
    </source>
</evidence>
<protein>
    <submittedName>
        <fullName evidence="5">IL-4 receptor</fullName>
    </submittedName>
</protein>
<keyword evidence="2" id="KW-1133">Transmembrane helix</keyword>
<feature type="region of interest" description="Disordered" evidence="1">
    <location>
        <begin position="304"/>
        <end position="324"/>
    </location>
</feature>
<dbReference type="GO" id="GO:0004896">
    <property type="term" value="F:cytokine receptor activity"/>
    <property type="evidence" value="ECO:0007669"/>
    <property type="project" value="TreeGrafter"/>
</dbReference>
<proteinExistence type="predicted"/>
<gene>
    <name evidence="5" type="ORF">JOB18_028286</name>
</gene>
<comment type="caution">
    <text evidence="5">The sequence shown here is derived from an EMBL/GenBank/DDBJ whole genome shotgun (WGS) entry which is preliminary data.</text>
</comment>
<dbReference type="GO" id="GO:0009897">
    <property type="term" value="C:external side of plasma membrane"/>
    <property type="evidence" value="ECO:0007669"/>
    <property type="project" value="TreeGrafter"/>
</dbReference>
<dbReference type="Proteomes" id="UP000693946">
    <property type="component" value="Linkage Group LG7"/>
</dbReference>
<dbReference type="PANTHER" id="PTHR23037:SF32">
    <property type="entry name" value="INTERLEUKIN-4 RECEPTOR SUBUNIT ALPHA"/>
    <property type="match status" value="1"/>
</dbReference>
<evidence type="ECO:0000313" key="6">
    <source>
        <dbReference type="Proteomes" id="UP000693946"/>
    </source>
</evidence>
<feature type="compositionally biased region" description="Low complexity" evidence="1">
    <location>
        <begin position="315"/>
        <end position="324"/>
    </location>
</feature>
<feature type="chain" id="PRO_5043428591" evidence="3">
    <location>
        <begin position="25"/>
        <end position="587"/>
    </location>
</feature>
<dbReference type="CDD" id="cd00063">
    <property type="entry name" value="FN3"/>
    <property type="match status" value="1"/>
</dbReference>
<feature type="domain" description="Fibronectin type-III" evidence="4">
    <location>
        <begin position="116"/>
        <end position="219"/>
    </location>
</feature>
<dbReference type="PROSITE" id="PS50853">
    <property type="entry name" value="FN3"/>
    <property type="match status" value="1"/>
</dbReference>
<keyword evidence="2" id="KW-0472">Membrane</keyword>
<evidence type="ECO:0000313" key="5">
    <source>
        <dbReference type="EMBL" id="KAG7482696.1"/>
    </source>
</evidence>
<keyword evidence="6" id="KW-1185">Reference proteome</keyword>